<dbReference type="STRING" id="1189619.pgond44_10999"/>
<evidence type="ECO:0000313" key="2">
    <source>
        <dbReference type="EMBL" id="EMY80669.1"/>
    </source>
</evidence>
<keyword evidence="3" id="KW-1185">Reference proteome</keyword>
<dbReference type="InterPro" id="IPR008894">
    <property type="entry name" value="QdtA_cupin_dom"/>
</dbReference>
<comment type="caution">
    <text evidence="2">The sequence shown here is derived from an EMBL/GenBank/DDBJ whole genome shotgun (WGS) entry which is preliminary data.</text>
</comment>
<dbReference type="Pfam" id="PF05523">
    <property type="entry name" value="FdtA"/>
    <property type="match status" value="1"/>
</dbReference>
<dbReference type="EMBL" id="APLF01000010">
    <property type="protein sequence ID" value="EMY80669.1"/>
    <property type="molecule type" value="Genomic_DNA"/>
</dbReference>
<protein>
    <submittedName>
        <fullName evidence="2">WxcM-like domain-containing protein</fullName>
    </submittedName>
</protein>
<organism evidence="2 3">
    <name type="scientific">Psychroflexus gondwanensis ACAM 44</name>
    <dbReference type="NCBI Taxonomy" id="1189619"/>
    <lineage>
        <taxon>Bacteria</taxon>
        <taxon>Pseudomonadati</taxon>
        <taxon>Bacteroidota</taxon>
        <taxon>Flavobacteriia</taxon>
        <taxon>Flavobacteriales</taxon>
        <taxon>Flavobacteriaceae</taxon>
        <taxon>Psychroflexus</taxon>
    </lineage>
</organism>
<dbReference type="SUPFAM" id="SSF51182">
    <property type="entry name" value="RmlC-like cupins"/>
    <property type="match status" value="1"/>
</dbReference>
<dbReference type="CDD" id="cd20292">
    <property type="entry name" value="cupin_QdtA-like"/>
    <property type="match status" value="1"/>
</dbReference>
<feature type="domain" description="Sugar 3,4-ketoisomerase QdtA cupin" evidence="1">
    <location>
        <begin position="8"/>
        <end position="136"/>
    </location>
</feature>
<dbReference type="InterPro" id="IPR014710">
    <property type="entry name" value="RmlC-like_jellyroll"/>
</dbReference>
<reference evidence="2 3" key="1">
    <citation type="journal article" date="2014" name="Genome Biol. Evol.">
        <title>Extensive gene acquisition in the extremely psychrophilic bacterial species Psychroflexus torquis and the link to sea-ice ecosystem specialism.</title>
        <authorList>
            <person name="Feng S."/>
            <person name="Powell S.M."/>
            <person name="Wilson R."/>
            <person name="Bowman J.P."/>
        </authorList>
    </citation>
    <scope>NUCLEOTIDE SEQUENCE [LARGE SCALE GENOMIC DNA]</scope>
    <source>
        <strain evidence="2 3">ACAM 44</strain>
    </source>
</reference>
<sequence length="137" mass="15714">MKTTKTNDCKLITIDQIGDRRGHISVVENNKEVPFEVKRIYYLYDVPSGEERGGHAHKDLKQLIIAVCGSFDVIVGDGETEKTFSLNRPNKGLYFTSGLWRKINNFSSGAICLVLASHKYDEKDYIRNYNEFLSYKK</sequence>
<gene>
    <name evidence="2" type="ORF">pgond44_10999</name>
</gene>
<dbReference type="InterPro" id="IPR011051">
    <property type="entry name" value="RmlC_Cupin_sf"/>
</dbReference>
<dbReference type="RefSeq" id="WP_003441618.1">
    <property type="nucleotide sequence ID" value="NZ_APLF01000010.1"/>
</dbReference>
<accession>N1WU65</accession>
<dbReference type="PATRIC" id="fig|1189619.4.peg.2264"/>
<evidence type="ECO:0000259" key="1">
    <source>
        <dbReference type="Pfam" id="PF05523"/>
    </source>
</evidence>
<name>N1WU65_9FLAO</name>
<dbReference type="AlphaFoldDB" id="N1WU65"/>
<evidence type="ECO:0000313" key="3">
    <source>
        <dbReference type="Proteomes" id="UP000012317"/>
    </source>
</evidence>
<proteinExistence type="predicted"/>
<dbReference type="Gene3D" id="2.60.120.10">
    <property type="entry name" value="Jelly Rolls"/>
    <property type="match status" value="1"/>
</dbReference>
<dbReference type="eggNOG" id="COG0662">
    <property type="taxonomic scope" value="Bacteria"/>
</dbReference>
<dbReference type="Proteomes" id="UP000012317">
    <property type="component" value="Unassembled WGS sequence"/>
</dbReference>